<sequence>MFNDLKPEETELVGMWLDLGIKVTGDAVADRVEWLTSTRLKKLAENPEELAELYLDSRDNRLWEKVLLFAGGPPTLRCISQADAETRFGVSKYGK</sequence>
<name>A0ABS5UCS8_9BACT</name>
<comment type="caution">
    <text evidence="1">The sequence shown here is derived from an EMBL/GenBank/DDBJ whole genome shotgun (WGS) entry which is preliminary data.</text>
</comment>
<dbReference type="Pfam" id="PF15590">
    <property type="entry name" value="Imm27"/>
    <property type="match status" value="1"/>
</dbReference>
<protein>
    <submittedName>
        <fullName evidence="1">Uncharacterized protein</fullName>
    </submittedName>
</protein>
<dbReference type="InterPro" id="IPR028960">
    <property type="entry name" value="Imm27"/>
</dbReference>
<organism evidence="1 2">
    <name type="scientific">Pelotalea chapellei</name>
    <dbReference type="NCBI Taxonomy" id="44671"/>
    <lineage>
        <taxon>Bacteria</taxon>
        <taxon>Pseudomonadati</taxon>
        <taxon>Thermodesulfobacteriota</taxon>
        <taxon>Desulfuromonadia</taxon>
        <taxon>Geobacterales</taxon>
        <taxon>Geobacteraceae</taxon>
        <taxon>Pelotalea</taxon>
    </lineage>
</organism>
<keyword evidence="2" id="KW-1185">Reference proteome</keyword>
<evidence type="ECO:0000313" key="1">
    <source>
        <dbReference type="EMBL" id="MBT1073519.1"/>
    </source>
</evidence>
<dbReference type="EMBL" id="JAHDYS010000023">
    <property type="protein sequence ID" value="MBT1073519.1"/>
    <property type="molecule type" value="Genomic_DNA"/>
</dbReference>
<gene>
    <name evidence="1" type="ORF">KJB30_17175</name>
</gene>
<accession>A0ABS5UCS8</accession>
<proteinExistence type="predicted"/>
<evidence type="ECO:0000313" key="2">
    <source>
        <dbReference type="Proteomes" id="UP000784128"/>
    </source>
</evidence>
<reference evidence="1 2" key="1">
    <citation type="submission" date="2021-05" db="EMBL/GenBank/DDBJ databases">
        <title>The draft genome of Geobacter chapellei DSM 13688.</title>
        <authorList>
            <person name="Xu Z."/>
            <person name="Masuda Y."/>
            <person name="Itoh H."/>
            <person name="Senoo K."/>
        </authorList>
    </citation>
    <scope>NUCLEOTIDE SEQUENCE [LARGE SCALE GENOMIC DNA]</scope>
    <source>
        <strain evidence="1 2">DSM 13688</strain>
    </source>
</reference>
<dbReference type="Proteomes" id="UP000784128">
    <property type="component" value="Unassembled WGS sequence"/>
</dbReference>
<dbReference type="RefSeq" id="WP_214301602.1">
    <property type="nucleotide sequence ID" value="NZ_JAHDYS010000023.1"/>
</dbReference>